<dbReference type="PROSITE" id="PS50977">
    <property type="entry name" value="HTH_TETR_2"/>
    <property type="match status" value="1"/>
</dbReference>
<sequence>MDAPGIPASTDDPRFVRSREQLHAAALTLARDTAAADITGAALARAAGLHRSTVYQHGADPAAIVRQALRAELDEIRAAVIDPATPDTIVAAIATSAEQVFAHIERHGPIYARELAAGTAGLGAMLAGHFAASIDLLIAHDALTPPRVTGDDDARFAATVAAALAASTVAVVTVWLADSEPRDRALLTRRWRAVLPPWWPVG</sequence>
<evidence type="ECO:0000259" key="4">
    <source>
        <dbReference type="PROSITE" id="PS50977"/>
    </source>
</evidence>
<feature type="transmembrane region" description="Helical" evidence="3">
    <location>
        <begin position="115"/>
        <end position="134"/>
    </location>
</feature>
<evidence type="ECO:0000256" key="2">
    <source>
        <dbReference type="PROSITE-ProRule" id="PRU00335"/>
    </source>
</evidence>
<dbReference type="RefSeq" id="WP_130485249.1">
    <property type="nucleotide sequence ID" value="NZ_SGWW01000002.1"/>
</dbReference>
<keyword evidence="3" id="KW-0472">Membrane</keyword>
<dbReference type="Gene3D" id="1.10.357.10">
    <property type="entry name" value="Tetracycline Repressor, domain 2"/>
    <property type="match status" value="1"/>
</dbReference>
<proteinExistence type="predicted"/>
<dbReference type="OrthoDB" id="3193022at2"/>
<keyword evidence="1 2" id="KW-0238">DNA-binding</keyword>
<gene>
    <name evidence="5" type="ORF">EV141_1437</name>
</gene>
<dbReference type="InterPro" id="IPR001647">
    <property type="entry name" value="HTH_TetR"/>
</dbReference>
<dbReference type="InterPro" id="IPR009057">
    <property type="entry name" value="Homeodomain-like_sf"/>
</dbReference>
<organism evidence="5 6">
    <name type="scientific">Microcella putealis</name>
    <dbReference type="NCBI Taxonomy" id="337005"/>
    <lineage>
        <taxon>Bacteria</taxon>
        <taxon>Bacillati</taxon>
        <taxon>Actinomycetota</taxon>
        <taxon>Actinomycetes</taxon>
        <taxon>Micrococcales</taxon>
        <taxon>Microbacteriaceae</taxon>
        <taxon>Microcella</taxon>
    </lineage>
</organism>
<name>A0A4Q7LVK9_9MICO</name>
<keyword evidence="3" id="KW-1133">Transmembrane helix</keyword>
<evidence type="ECO:0000313" key="5">
    <source>
        <dbReference type="EMBL" id="RZS57719.1"/>
    </source>
</evidence>
<keyword evidence="6" id="KW-1185">Reference proteome</keyword>
<feature type="DNA-binding region" description="H-T-H motif" evidence="2">
    <location>
        <begin position="39"/>
        <end position="58"/>
    </location>
</feature>
<dbReference type="Proteomes" id="UP000293519">
    <property type="component" value="Unassembled WGS sequence"/>
</dbReference>
<evidence type="ECO:0000256" key="3">
    <source>
        <dbReference type="SAM" id="Phobius"/>
    </source>
</evidence>
<dbReference type="EMBL" id="SGWW01000002">
    <property type="protein sequence ID" value="RZS57719.1"/>
    <property type="molecule type" value="Genomic_DNA"/>
</dbReference>
<keyword evidence="3" id="KW-0812">Transmembrane</keyword>
<reference evidence="5 6" key="1">
    <citation type="journal article" date="2015" name="Stand. Genomic Sci.">
        <title>Genomic Encyclopedia of Bacterial and Archaeal Type Strains, Phase III: the genomes of soil and plant-associated and newly described type strains.</title>
        <authorList>
            <person name="Whitman W.B."/>
            <person name="Woyke T."/>
            <person name="Klenk H.P."/>
            <person name="Zhou Y."/>
            <person name="Lilburn T.G."/>
            <person name="Beck B.J."/>
            <person name="De Vos P."/>
            <person name="Vandamme P."/>
            <person name="Eisen J.A."/>
            <person name="Garrity G."/>
            <person name="Hugenholtz P."/>
            <person name="Kyrpides N.C."/>
        </authorList>
    </citation>
    <scope>NUCLEOTIDE SEQUENCE [LARGE SCALE GENOMIC DNA]</scope>
    <source>
        <strain evidence="5 6">CV2</strain>
    </source>
</reference>
<dbReference type="GO" id="GO:0003677">
    <property type="term" value="F:DNA binding"/>
    <property type="evidence" value="ECO:0007669"/>
    <property type="project" value="UniProtKB-UniRule"/>
</dbReference>
<feature type="domain" description="HTH tetR-type" evidence="4">
    <location>
        <begin position="16"/>
        <end position="76"/>
    </location>
</feature>
<dbReference type="SUPFAM" id="SSF46689">
    <property type="entry name" value="Homeodomain-like"/>
    <property type="match status" value="1"/>
</dbReference>
<feature type="transmembrane region" description="Helical" evidence="3">
    <location>
        <begin position="154"/>
        <end position="177"/>
    </location>
</feature>
<accession>A0A4Q7LVK9</accession>
<dbReference type="AlphaFoldDB" id="A0A4Q7LVK9"/>
<comment type="caution">
    <text evidence="5">The sequence shown here is derived from an EMBL/GenBank/DDBJ whole genome shotgun (WGS) entry which is preliminary data.</text>
</comment>
<evidence type="ECO:0000313" key="6">
    <source>
        <dbReference type="Proteomes" id="UP000293519"/>
    </source>
</evidence>
<evidence type="ECO:0000256" key="1">
    <source>
        <dbReference type="ARBA" id="ARBA00023125"/>
    </source>
</evidence>
<protein>
    <submittedName>
        <fullName evidence="5">TetR family transcriptional regulator</fullName>
    </submittedName>
</protein>